<evidence type="ECO:0000313" key="8">
    <source>
        <dbReference type="Proteomes" id="UP000515873"/>
    </source>
</evidence>
<gene>
    <name evidence="7" type="ORF">H8F01_10715</name>
</gene>
<reference evidence="7 8" key="1">
    <citation type="submission" date="2020-08" db="EMBL/GenBank/DDBJ databases">
        <title>Dyella sp. G9 isolated from forest soil.</title>
        <authorList>
            <person name="Fu J."/>
            <person name="Qiu L."/>
        </authorList>
    </citation>
    <scope>NUCLEOTIDE SEQUENCE [LARGE SCALE GENOMIC DNA]</scope>
    <source>
        <strain evidence="7 8">G9</strain>
    </source>
</reference>
<dbReference type="CDD" id="cd01847">
    <property type="entry name" value="Triacylglycerol_lipase_like"/>
    <property type="match status" value="1"/>
</dbReference>
<dbReference type="InterPro" id="IPR036514">
    <property type="entry name" value="SGNH_hydro_sf"/>
</dbReference>
<dbReference type="SUPFAM" id="SSF103515">
    <property type="entry name" value="Autotransporter"/>
    <property type="match status" value="1"/>
</dbReference>
<sequence>MFRTRTIAGAIAAALLISSPAFAASSKFDSVVVFGDSLSDAGNISLATNPAIQPPWEFTTNPGAVTVQNVAKYYGYNLSASLAGGTDYAWGGAGVLTNSPGTPSAVPTITTQVNAYLAGGRFDSKALYSMWGGANDIFYAATAAGAGATAQQLIQQNVASTVAQLSASGLYTPAQIAAMTPAITQQVTAQVSQAVLAAAGVSGFMTADQAAASIVAAAQQEVKLVGQLQAAGVKNILVFNLPNIGLTPSATEQGATAAAALTSLSLAFNGTLNAGLGTLGKGIIPVDTYSLLNEAIANPGAFGFTNVTNEACGVGSSSVQCGPAGSGAPYTYAAGTNQTYLFADGVHPTTAADVMLGQYVVSILNAPGYASLLAEAPLASIQAQNRAVRNQMLADGQGSDTRVWANVDYGDQRFDSSASSPRTTSDNVNLTFGADVRFNESWSGGVAMNVGQHNADFSGGGGYKLQDVSGLGYLMWHQGGGYVGGYVDFGQDNFSDIERKIQLGSLLRTENAKADGNHVGGGITGGYWFDMSALRTGPFATVEWQSIKVNSYSESSSDSTAMWFGSQQRDAQISTLGWRLEGHWQAGNTMLSPYAELAWNYDSKADAREVTAGLNGMQGSFALTGFSPDKSWGTGDVGVSAQFTQALSGWFGYSGRFGDSSQKYNSLNLGMKYAF</sequence>
<dbReference type="InterPro" id="IPR001087">
    <property type="entry name" value="GDSL"/>
</dbReference>
<dbReference type="KEGG" id="dtl:H8F01_10715"/>
<feature type="chain" id="PRO_5028945989" evidence="5">
    <location>
        <begin position="24"/>
        <end position="675"/>
    </location>
</feature>
<proteinExistence type="inferred from homology"/>
<dbReference type="PIRSF" id="PIRSF037375">
    <property type="entry name" value="Autotrns_EstA"/>
    <property type="match status" value="1"/>
</dbReference>
<dbReference type="Pfam" id="PF00657">
    <property type="entry name" value="Lipase_GDSL"/>
    <property type="match status" value="1"/>
</dbReference>
<feature type="active site" description="Nucleophile" evidence="4">
    <location>
        <position position="37"/>
    </location>
</feature>
<dbReference type="GO" id="GO:0019867">
    <property type="term" value="C:outer membrane"/>
    <property type="evidence" value="ECO:0007669"/>
    <property type="project" value="InterPro"/>
</dbReference>
<evidence type="ECO:0000256" key="2">
    <source>
        <dbReference type="ARBA" id="ARBA00022729"/>
    </source>
</evidence>
<dbReference type="PROSITE" id="PS51208">
    <property type="entry name" value="AUTOTRANSPORTER"/>
    <property type="match status" value="1"/>
</dbReference>
<dbReference type="EMBL" id="CP060412">
    <property type="protein sequence ID" value="QNK03536.1"/>
    <property type="molecule type" value="Genomic_DNA"/>
</dbReference>
<feature type="active site" evidence="4">
    <location>
        <position position="344"/>
    </location>
</feature>
<dbReference type="SUPFAM" id="SSF52266">
    <property type="entry name" value="SGNH hydrolase"/>
    <property type="match status" value="1"/>
</dbReference>
<dbReference type="InterPro" id="IPR006315">
    <property type="entry name" value="OM_autotransptr_brl_dom"/>
</dbReference>
<dbReference type="Proteomes" id="UP000515873">
    <property type="component" value="Chromosome"/>
</dbReference>
<feature type="active site" evidence="4">
    <location>
        <position position="347"/>
    </location>
</feature>
<dbReference type="Gene3D" id="2.40.128.130">
    <property type="entry name" value="Autotransporter beta-domain"/>
    <property type="match status" value="1"/>
</dbReference>
<keyword evidence="8" id="KW-1185">Reference proteome</keyword>
<dbReference type="PANTHER" id="PTHR45648">
    <property type="entry name" value="GDSL LIPASE/ACYLHYDROLASE FAMILY PROTEIN (AFU_ORTHOLOGUE AFUA_4G14700)"/>
    <property type="match status" value="1"/>
</dbReference>
<dbReference type="SMART" id="SM00869">
    <property type="entry name" value="Autotransporter"/>
    <property type="match status" value="1"/>
</dbReference>
<dbReference type="InterPro" id="IPR036709">
    <property type="entry name" value="Autotransporte_beta_dom_sf"/>
</dbReference>
<dbReference type="NCBIfam" id="TIGR01414">
    <property type="entry name" value="autotrans_barl"/>
    <property type="match status" value="1"/>
</dbReference>
<name>A0A7G8Q9S8_9GAMM</name>
<feature type="signal peptide" evidence="5">
    <location>
        <begin position="1"/>
        <end position="23"/>
    </location>
</feature>
<dbReference type="InterPro" id="IPR005546">
    <property type="entry name" value="Autotransporte_beta"/>
</dbReference>
<dbReference type="InterPro" id="IPR051058">
    <property type="entry name" value="GDSL_Est/Lipase"/>
</dbReference>
<dbReference type="RefSeq" id="WP_187059002.1">
    <property type="nucleotide sequence ID" value="NZ_CP060412.1"/>
</dbReference>
<dbReference type="InterPro" id="IPR008265">
    <property type="entry name" value="Lipase_GDSL_AS"/>
</dbReference>
<feature type="domain" description="Autotransporter" evidence="6">
    <location>
        <begin position="396"/>
        <end position="675"/>
    </location>
</feature>
<dbReference type="GO" id="GO:0016298">
    <property type="term" value="F:lipase activity"/>
    <property type="evidence" value="ECO:0007669"/>
    <property type="project" value="InterPro"/>
</dbReference>
<keyword evidence="2 5" id="KW-0732">Signal</keyword>
<organism evidence="7 8">
    <name type="scientific">Dyella telluris</name>
    <dbReference type="NCBI Taxonomy" id="2763498"/>
    <lineage>
        <taxon>Bacteria</taxon>
        <taxon>Pseudomonadati</taxon>
        <taxon>Pseudomonadota</taxon>
        <taxon>Gammaproteobacteria</taxon>
        <taxon>Lysobacterales</taxon>
        <taxon>Rhodanobacteraceae</taxon>
        <taxon>Dyella</taxon>
    </lineage>
</organism>
<protein>
    <submittedName>
        <fullName evidence="7">Autotransporter domain-containing protein</fullName>
    </submittedName>
</protein>
<accession>A0A7G8Q9S8</accession>
<evidence type="ECO:0000256" key="1">
    <source>
        <dbReference type="ARBA" id="ARBA00008668"/>
    </source>
</evidence>
<evidence type="ECO:0000256" key="4">
    <source>
        <dbReference type="PIRSR" id="PIRSR037375-1"/>
    </source>
</evidence>
<dbReference type="AlphaFoldDB" id="A0A7G8Q9S8"/>
<comment type="similarity">
    <text evidence="1">Belongs to the 'GDSL' lipolytic enzyme family.</text>
</comment>
<dbReference type="InterPro" id="IPR017186">
    <property type="entry name" value="Lipase_autotranspt_EstA"/>
</dbReference>
<keyword evidence="3" id="KW-0378">Hydrolase</keyword>
<dbReference type="PROSITE" id="PS01098">
    <property type="entry name" value="LIPASE_GDSL_SER"/>
    <property type="match status" value="1"/>
</dbReference>
<dbReference type="Gene3D" id="3.40.50.1110">
    <property type="entry name" value="SGNH hydrolase"/>
    <property type="match status" value="1"/>
</dbReference>
<evidence type="ECO:0000256" key="3">
    <source>
        <dbReference type="ARBA" id="ARBA00022801"/>
    </source>
</evidence>
<evidence type="ECO:0000259" key="6">
    <source>
        <dbReference type="PROSITE" id="PS51208"/>
    </source>
</evidence>
<evidence type="ECO:0000313" key="7">
    <source>
        <dbReference type="EMBL" id="QNK03536.1"/>
    </source>
</evidence>
<dbReference type="Pfam" id="PF03797">
    <property type="entry name" value="Autotransporter"/>
    <property type="match status" value="1"/>
</dbReference>
<dbReference type="GO" id="GO:0006629">
    <property type="term" value="P:lipid metabolic process"/>
    <property type="evidence" value="ECO:0007669"/>
    <property type="project" value="InterPro"/>
</dbReference>
<evidence type="ECO:0000256" key="5">
    <source>
        <dbReference type="SAM" id="SignalP"/>
    </source>
</evidence>
<dbReference type="PANTHER" id="PTHR45648:SF22">
    <property type="entry name" value="GDSL LIPASE_ACYLHYDROLASE FAMILY PROTEIN (AFU_ORTHOLOGUE AFUA_4G14700)"/>
    <property type="match status" value="1"/>
</dbReference>